<dbReference type="Pfam" id="PF12937">
    <property type="entry name" value="F-box-like"/>
    <property type="match status" value="1"/>
</dbReference>
<organism evidence="2 3">
    <name type="scientific">Tulasnella calospora MUT 4182</name>
    <dbReference type="NCBI Taxonomy" id="1051891"/>
    <lineage>
        <taxon>Eukaryota</taxon>
        <taxon>Fungi</taxon>
        <taxon>Dikarya</taxon>
        <taxon>Basidiomycota</taxon>
        <taxon>Agaricomycotina</taxon>
        <taxon>Agaricomycetes</taxon>
        <taxon>Cantharellales</taxon>
        <taxon>Tulasnellaceae</taxon>
        <taxon>Tulasnella</taxon>
    </lineage>
</organism>
<keyword evidence="3" id="KW-1185">Reference proteome</keyword>
<dbReference type="SUPFAM" id="SSF52047">
    <property type="entry name" value="RNI-like"/>
    <property type="match status" value="1"/>
</dbReference>
<proteinExistence type="predicted"/>
<dbReference type="SUPFAM" id="SSF81383">
    <property type="entry name" value="F-box domain"/>
    <property type="match status" value="1"/>
</dbReference>
<protein>
    <recommendedName>
        <fullName evidence="1">F-box domain-containing protein</fullName>
    </recommendedName>
</protein>
<dbReference type="EMBL" id="KN823025">
    <property type="protein sequence ID" value="KIO26396.1"/>
    <property type="molecule type" value="Genomic_DNA"/>
</dbReference>
<name>A0A0C3QI44_9AGAM</name>
<reference evidence="2 3" key="1">
    <citation type="submission" date="2014-04" db="EMBL/GenBank/DDBJ databases">
        <authorList>
            <consortium name="DOE Joint Genome Institute"/>
            <person name="Kuo A."/>
            <person name="Girlanda M."/>
            <person name="Perotto S."/>
            <person name="Kohler A."/>
            <person name="Nagy L.G."/>
            <person name="Floudas D."/>
            <person name="Copeland A."/>
            <person name="Barry K.W."/>
            <person name="Cichocki N."/>
            <person name="Veneault-Fourrey C."/>
            <person name="LaButti K."/>
            <person name="Lindquist E.A."/>
            <person name="Lipzen A."/>
            <person name="Lundell T."/>
            <person name="Morin E."/>
            <person name="Murat C."/>
            <person name="Sun H."/>
            <person name="Tunlid A."/>
            <person name="Henrissat B."/>
            <person name="Grigoriev I.V."/>
            <person name="Hibbett D.S."/>
            <person name="Martin F."/>
            <person name="Nordberg H.P."/>
            <person name="Cantor M.N."/>
            <person name="Hua S.X."/>
        </authorList>
    </citation>
    <scope>NUCLEOTIDE SEQUENCE [LARGE SCALE GENOMIC DNA]</scope>
    <source>
        <strain evidence="2 3">MUT 4182</strain>
    </source>
</reference>
<dbReference type="Proteomes" id="UP000054248">
    <property type="component" value="Unassembled WGS sequence"/>
</dbReference>
<sequence>MDLSELQLSLSDVMWDGSSLQTVSASGGQRHKKLSHGIRRRKSISCPIHQLPPELLIQIFHLGLQPLEWSMERIWSLARVCKQWNSIVLSTPSLWAVINGTCSQPEMEIAARKSKGIPLAIIYQYSLGTPWAGLMEVLRTNESPWWLVDLQAPGGFFVWAQPAFARPNPFLSHIRLHSSNSLGPPFPWLTLSEGCPVRSLVLRCVSVNWDSPRLTGLIKLRLSFTTVITEARLATILMESPLLKELFLDSIPLFSSPEWSSKDAIPLKNLQSLHLEAVTSSFNRILTLLRLPSSTSIKMERVDVSDLTKGDDPVLFHIVPPALPSLPCIRVRFTEDRFSVAVKPDWKNKTRYDIGGRHGGIRLFSPMLTGCWAAYVTKLEIDLPTNTELFGVDAIARLCNMESLKISGGSWVTDLLSSLSRSQEPKSDEGCWPNPRLISLTLVFRNAESYSPFGTSFLPTHASAVSDLVQKRWSQVADTAKDTSRLAALSSLVIRIPEELSDADSVEALASMACGSAKVLGYGVLRIISIE</sequence>
<dbReference type="OrthoDB" id="3266451at2759"/>
<evidence type="ECO:0000313" key="3">
    <source>
        <dbReference type="Proteomes" id="UP000054248"/>
    </source>
</evidence>
<dbReference type="InterPro" id="IPR036047">
    <property type="entry name" value="F-box-like_dom_sf"/>
</dbReference>
<dbReference type="AlphaFoldDB" id="A0A0C3QI44"/>
<accession>A0A0C3QI44</accession>
<feature type="domain" description="F-box" evidence="1">
    <location>
        <begin position="48"/>
        <end position="96"/>
    </location>
</feature>
<evidence type="ECO:0000313" key="2">
    <source>
        <dbReference type="EMBL" id="KIO26396.1"/>
    </source>
</evidence>
<dbReference type="Gene3D" id="1.20.1280.50">
    <property type="match status" value="1"/>
</dbReference>
<dbReference type="HOGENOM" id="CLU_475032_0_0_1"/>
<reference evidence="3" key="2">
    <citation type="submission" date="2015-01" db="EMBL/GenBank/DDBJ databases">
        <title>Evolutionary Origins and Diversification of the Mycorrhizal Mutualists.</title>
        <authorList>
            <consortium name="DOE Joint Genome Institute"/>
            <consortium name="Mycorrhizal Genomics Consortium"/>
            <person name="Kohler A."/>
            <person name="Kuo A."/>
            <person name="Nagy L.G."/>
            <person name="Floudas D."/>
            <person name="Copeland A."/>
            <person name="Barry K.W."/>
            <person name="Cichocki N."/>
            <person name="Veneault-Fourrey C."/>
            <person name="LaButti K."/>
            <person name="Lindquist E.A."/>
            <person name="Lipzen A."/>
            <person name="Lundell T."/>
            <person name="Morin E."/>
            <person name="Murat C."/>
            <person name="Riley R."/>
            <person name="Ohm R."/>
            <person name="Sun H."/>
            <person name="Tunlid A."/>
            <person name="Henrissat B."/>
            <person name="Grigoriev I.V."/>
            <person name="Hibbett D.S."/>
            <person name="Martin F."/>
        </authorList>
    </citation>
    <scope>NUCLEOTIDE SEQUENCE [LARGE SCALE GENOMIC DNA]</scope>
    <source>
        <strain evidence="3">MUT 4182</strain>
    </source>
</reference>
<gene>
    <name evidence="2" type="ORF">M407DRAFT_24359</name>
</gene>
<evidence type="ECO:0000259" key="1">
    <source>
        <dbReference type="Pfam" id="PF12937"/>
    </source>
</evidence>
<dbReference type="InterPro" id="IPR001810">
    <property type="entry name" value="F-box_dom"/>
</dbReference>